<evidence type="ECO:0000313" key="4">
    <source>
        <dbReference type="Proteomes" id="UP000035034"/>
    </source>
</evidence>
<evidence type="ECO:0000259" key="2">
    <source>
        <dbReference type="SMART" id="SM00867"/>
    </source>
</evidence>
<dbReference type="Pfam" id="PF04264">
    <property type="entry name" value="YceI"/>
    <property type="match status" value="1"/>
</dbReference>
<comment type="similarity">
    <text evidence="1">Belongs to the UPF0312 family.</text>
</comment>
<protein>
    <recommendedName>
        <fullName evidence="2">Lipid/polyisoprenoid-binding YceI-like domain-containing protein</fullName>
    </recommendedName>
</protein>
<organism evidence="3 4">
    <name type="scientific">Gordonia effusa NBRC 100432</name>
    <dbReference type="NCBI Taxonomy" id="1077974"/>
    <lineage>
        <taxon>Bacteria</taxon>
        <taxon>Bacillati</taxon>
        <taxon>Actinomycetota</taxon>
        <taxon>Actinomycetes</taxon>
        <taxon>Mycobacteriales</taxon>
        <taxon>Gordoniaceae</taxon>
        <taxon>Gordonia</taxon>
    </lineage>
</organism>
<accession>H0R6R5</accession>
<dbReference type="eggNOG" id="COG2353">
    <property type="taxonomic scope" value="Bacteria"/>
</dbReference>
<dbReference type="STRING" id="1077974.GOEFS_131_00010"/>
<dbReference type="Proteomes" id="UP000035034">
    <property type="component" value="Unassembled WGS sequence"/>
</dbReference>
<name>H0R6R5_9ACTN</name>
<dbReference type="OrthoDB" id="3724977at2"/>
<evidence type="ECO:0000313" key="3">
    <source>
        <dbReference type="EMBL" id="GAB20766.1"/>
    </source>
</evidence>
<sequence length="176" mass="18708">MIGPDNGDLILRTGVAGAAAKAGHRLTISFESWSGSATLIDEAPTRVELSVAVNSLTVLRGDGGLTPLTAAEKAVVRSNALKTLQAKKFRDITFVGDGVATIDVGYRISGQLTVCGRSVEHAIDVETTQADDSWELSARTVVRHSDVGLKPFSLMMGTLKVADEVELEFRAQIARN</sequence>
<evidence type="ECO:0000256" key="1">
    <source>
        <dbReference type="ARBA" id="ARBA00008812"/>
    </source>
</evidence>
<proteinExistence type="inferred from homology"/>
<feature type="domain" description="Lipid/polyisoprenoid-binding YceI-like" evidence="2">
    <location>
        <begin position="8"/>
        <end position="174"/>
    </location>
</feature>
<keyword evidence="4" id="KW-1185">Reference proteome</keyword>
<dbReference type="Gene3D" id="2.40.128.110">
    <property type="entry name" value="Lipid/polyisoprenoid-binding, YceI-like"/>
    <property type="match status" value="1"/>
</dbReference>
<reference evidence="3 4" key="1">
    <citation type="submission" date="2011-12" db="EMBL/GenBank/DDBJ databases">
        <title>Whole genome shotgun sequence of Gordonia effusa NBRC 100432.</title>
        <authorList>
            <person name="Yoshida I."/>
            <person name="Takarada H."/>
            <person name="Hosoyama A."/>
            <person name="Tsuchikane K."/>
            <person name="Katsumata H."/>
            <person name="Yamazaki S."/>
            <person name="Fujita N."/>
        </authorList>
    </citation>
    <scope>NUCLEOTIDE SEQUENCE [LARGE SCALE GENOMIC DNA]</scope>
    <source>
        <strain evidence="3 4">NBRC 100432</strain>
    </source>
</reference>
<dbReference type="InterPro" id="IPR036761">
    <property type="entry name" value="TTHA0802/YceI-like_sf"/>
</dbReference>
<dbReference type="SMART" id="SM00867">
    <property type="entry name" value="YceI"/>
    <property type="match status" value="1"/>
</dbReference>
<dbReference type="SUPFAM" id="SSF101874">
    <property type="entry name" value="YceI-like"/>
    <property type="match status" value="1"/>
</dbReference>
<dbReference type="InterPro" id="IPR007372">
    <property type="entry name" value="Lipid/polyisoprenoid-bd_YceI"/>
</dbReference>
<dbReference type="EMBL" id="BAEH01000131">
    <property type="protein sequence ID" value="GAB20766.1"/>
    <property type="molecule type" value="Genomic_DNA"/>
</dbReference>
<comment type="caution">
    <text evidence="3">The sequence shown here is derived from an EMBL/GenBank/DDBJ whole genome shotgun (WGS) entry which is preliminary data.</text>
</comment>
<dbReference type="AlphaFoldDB" id="H0R6R5"/>
<gene>
    <name evidence="3" type="ORF">GOEFS_131_00010</name>
</gene>